<dbReference type="EMBL" id="JARPUR010000005">
    <property type="protein sequence ID" value="KAK4876296.1"/>
    <property type="molecule type" value="Genomic_DNA"/>
</dbReference>
<evidence type="ECO:0000259" key="11">
    <source>
        <dbReference type="Pfam" id="PF00060"/>
    </source>
</evidence>
<dbReference type="Proteomes" id="UP001353858">
    <property type="component" value="Unassembled WGS sequence"/>
</dbReference>
<evidence type="ECO:0000256" key="1">
    <source>
        <dbReference type="ARBA" id="ARBA00004651"/>
    </source>
</evidence>
<keyword evidence="8" id="KW-0325">Glycoprotein</keyword>
<evidence type="ECO:0000256" key="9">
    <source>
        <dbReference type="SAM" id="Phobius"/>
    </source>
</evidence>
<protein>
    <recommendedName>
        <fullName evidence="11">Ionotropic glutamate receptor C-terminal domain-containing protein</fullName>
    </recommendedName>
</protein>
<keyword evidence="4 9" id="KW-0812">Transmembrane</keyword>
<evidence type="ECO:0000313" key="13">
    <source>
        <dbReference type="Proteomes" id="UP001353858"/>
    </source>
</evidence>
<accession>A0AAN7P6M1</accession>
<keyword evidence="3" id="KW-1003">Cell membrane</keyword>
<reference evidence="13" key="1">
    <citation type="submission" date="2023-01" db="EMBL/GenBank/DDBJ databases">
        <title>Key to firefly adult light organ development and bioluminescence: homeobox transcription factors regulate luciferase expression and transportation to peroxisome.</title>
        <authorList>
            <person name="Fu X."/>
        </authorList>
    </citation>
    <scope>NUCLEOTIDE SEQUENCE [LARGE SCALE GENOMIC DNA]</scope>
</reference>
<organism evidence="12 13">
    <name type="scientific">Aquatica leii</name>
    <dbReference type="NCBI Taxonomy" id="1421715"/>
    <lineage>
        <taxon>Eukaryota</taxon>
        <taxon>Metazoa</taxon>
        <taxon>Ecdysozoa</taxon>
        <taxon>Arthropoda</taxon>
        <taxon>Hexapoda</taxon>
        <taxon>Insecta</taxon>
        <taxon>Pterygota</taxon>
        <taxon>Neoptera</taxon>
        <taxon>Endopterygota</taxon>
        <taxon>Coleoptera</taxon>
        <taxon>Polyphaga</taxon>
        <taxon>Elateriformia</taxon>
        <taxon>Elateroidea</taxon>
        <taxon>Lampyridae</taxon>
        <taxon>Luciolinae</taxon>
        <taxon>Aquatica</taxon>
    </lineage>
</organism>
<evidence type="ECO:0000256" key="5">
    <source>
        <dbReference type="ARBA" id="ARBA00022989"/>
    </source>
</evidence>
<keyword evidence="5 9" id="KW-1133">Transmembrane helix</keyword>
<dbReference type="PANTHER" id="PTHR42643:SF24">
    <property type="entry name" value="IONOTROPIC RECEPTOR 60A"/>
    <property type="match status" value="1"/>
</dbReference>
<dbReference type="AlphaFoldDB" id="A0AAN7P6M1"/>
<evidence type="ECO:0000256" key="6">
    <source>
        <dbReference type="ARBA" id="ARBA00023136"/>
    </source>
</evidence>
<feature type="chain" id="PRO_5042873446" description="Ionotropic glutamate receptor C-terminal domain-containing protein" evidence="10">
    <location>
        <begin position="17"/>
        <end position="640"/>
    </location>
</feature>
<dbReference type="GO" id="GO:0005886">
    <property type="term" value="C:plasma membrane"/>
    <property type="evidence" value="ECO:0007669"/>
    <property type="project" value="UniProtKB-SubCell"/>
</dbReference>
<evidence type="ECO:0000313" key="12">
    <source>
        <dbReference type="EMBL" id="KAK4876296.1"/>
    </source>
</evidence>
<feature type="domain" description="Ionotropic glutamate receptor C-terminal" evidence="11">
    <location>
        <begin position="308"/>
        <end position="563"/>
    </location>
</feature>
<comment type="subcellular location">
    <subcellularLocation>
        <location evidence="1">Cell membrane</location>
        <topology evidence="1">Multi-pass membrane protein</topology>
    </subcellularLocation>
</comment>
<dbReference type="InterPro" id="IPR052192">
    <property type="entry name" value="Insect_Ionotropic_Sensory_Rcpt"/>
</dbReference>
<dbReference type="Pfam" id="PF00060">
    <property type="entry name" value="Lig_chan"/>
    <property type="match status" value="1"/>
</dbReference>
<dbReference type="Gene3D" id="1.10.287.70">
    <property type="match status" value="1"/>
</dbReference>
<keyword evidence="10" id="KW-0732">Signal</keyword>
<keyword evidence="7" id="KW-0675">Receptor</keyword>
<sequence length="640" mass="74440">MFKLLLILLVLRLNDALKIEHEDYSNVHNCVKKVIGNVVDETATLLFATDSSGSNVFPNDIPNPYIVFDLERPCPLIPKVAKVTNKKQFVIIHAKDYLTVYIIFFSIMQGVYSWKICYTVPALTVMIILPYLTKSDLHELHKGIWERNTVNIVVVTYDTTFKNNTMLVYTTDPQALENRCEIRLDYVNIQNCNGNVTIKFPKLLRKYSYCKLYYDRIRRSSLERTSEITWFVIDTIVETLNITLYYKPPTSQQNYYFSERFAISLRKFNKCYWLGWCTTYFGYANVLCVFPSPKQLAPIESLRITFKTAIWVLILISFVCVAVSWWLISRYSRNEIHEDFIATLLTTYSITLLGSCNRIPTKTALRFVFITYVIYAVHIQTAFNSTLIRILTVPQYELGIQSMEELSESDIPIIISKTNYDIVRDMNVTGIHKKIRGKLLVVDDHVTSTYTDNPLHNYPVFEFDDEFNNVRRVWNYTLYYTIGNTFIGTQYYTFAIYSYLHYSVDNIIVILRESGLTDKVRNDFEYVNKNEENIKNANSDDDGKVVITVNHVYPIFVFWGVGITLATCAFIGELLITFIKNKALRKCFPSIKTGPSHFADLKLSKRKWKICSEYRRKDRINENEVTESIKKIKKATGEDG</sequence>
<evidence type="ECO:0000256" key="4">
    <source>
        <dbReference type="ARBA" id="ARBA00022692"/>
    </source>
</evidence>
<keyword evidence="6 9" id="KW-0472">Membrane</keyword>
<evidence type="ECO:0000256" key="8">
    <source>
        <dbReference type="ARBA" id="ARBA00023180"/>
    </source>
</evidence>
<name>A0AAN7P6M1_9COLE</name>
<feature type="transmembrane region" description="Helical" evidence="9">
    <location>
        <begin position="556"/>
        <end position="576"/>
    </location>
</feature>
<gene>
    <name evidence="12" type="ORF">RN001_012718</name>
</gene>
<comment type="caution">
    <text evidence="12">The sequence shown here is derived from an EMBL/GenBank/DDBJ whole genome shotgun (WGS) entry which is preliminary data.</text>
</comment>
<comment type="similarity">
    <text evidence="2">Belongs to the glutamate-gated ion channel (TC 1.A.10.1) family.</text>
</comment>
<dbReference type="PANTHER" id="PTHR42643">
    <property type="entry name" value="IONOTROPIC RECEPTOR 20A-RELATED"/>
    <property type="match status" value="1"/>
</dbReference>
<keyword evidence="13" id="KW-1185">Reference proteome</keyword>
<evidence type="ECO:0000256" key="10">
    <source>
        <dbReference type="SAM" id="SignalP"/>
    </source>
</evidence>
<feature type="transmembrane region" description="Helical" evidence="9">
    <location>
        <begin position="304"/>
        <end position="328"/>
    </location>
</feature>
<evidence type="ECO:0000256" key="7">
    <source>
        <dbReference type="ARBA" id="ARBA00023170"/>
    </source>
</evidence>
<dbReference type="InterPro" id="IPR001320">
    <property type="entry name" value="Iontro_rcpt_C"/>
</dbReference>
<proteinExistence type="inferred from homology"/>
<feature type="signal peptide" evidence="10">
    <location>
        <begin position="1"/>
        <end position="16"/>
    </location>
</feature>
<dbReference type="GO" id="GO:0050906">
    <property type="term" value="P:detection of stimulus involved in sensory perception"/>
    <property type="evidence" value="ECO:0007669"/>
    <property type="project" value="UniProtKB-ARBA"/>
</dbReference>
<evidence type="ECO:0000256" key="2">
    <source>
        <dbReference type="ARBA" id="ARBA00008685"/>
    </source>
</evidence>
<feature type="transmembrane region" description="Helical" evidence="9">
    <location>
        <begin position="273"/>
        <end position="292"/>
    </location>
</feature>
<evidence type="ECO:0000256" key="3">
    <source>
        <dbReference type="ARBA" id="ARBA00022475"/>
    </source>
</evidence>
<dbReference type="GO" id="GO:0015276">
    <property type="term" value="F:ligand-gated monoatomic ion channel activity"/>
    <property type="evidence" value="ECO:0007669"/>
    <property type="project" value="InterPro"/>
</dbReference>